<sequence length="507" mass="57062">MGSGWFGRKQREIVVGWLRIARARVAQASCSWACMLDRWLGTGSDLACRSRVARGTYNRDGSIAEVRGGTGFGSEMQVVCGVAGPMRILSLKLWKAMMKWLPFYHSIFLTEVHEASENSQLHCSLIWRPDKKVLRNFINVHTIYSRTDQQDSANSKAFLSNLTENALHHSSASLTTYGSHRLQRHLLPATTTAYWWPLSPCRHPPPNYHQSPTTSHNLPATHRRLSLATAGRHHPLTPRKADHLQGSKPQLWTDVWVQEGKNEQLQSQCKPISTHVKWHEQSIKLYGFRRKKLNSYKANASLFQLMLNGRSRIIQPTFRREPKFAEPNPSLSEKNESSNPHLNSSGGLRFAGGDCGRDLGSHGGPRPGSKTLGLAAAAARAPKIKIAVQPLLIQQVYCAAQTWWESTIIRQKKSQTLDPIPTAETLELLNSITLYRREGSERTQQIYACIIGFALRLVLFMNSSYYTNLKKTLNEEVRVKAEAAIGLAIVSSIHRNNRLGTYRTKIT</sequence>
<evidence type="ECO:0000256" key="1">
    <source>
        <dbReference type="SAM" id="MobiDB-lite"/>
    </source>
</evidence>
<gene>
    <name evidence="2" type="ORF">IEQ34_026906</name>
</gene>
<keyword evidence="3" id="KW-1185">Reference proteome</keyword>
<organism evidence="2 3">
    <name type="scientific">Dendrobium chrysotoxum</name>
    <name type="common">Orchid</name>
    <dbReference type="NCBI Taxonomy" id="161865"/>
    <lineage>
        <taxon>Eukaryota</taxon>
        <taxon>Viridiplantae</taxon>
        <taxon>Streptophyta</taxon>
        <taxon>Embryophyta</taxon>
        <taxon>Tracheophyta</taxon>
        <taxon>Spermatophyta</taxon>
        <taxon>Magnoliopsida</taxon>
        <taxon>Liliopsida</taxon>
        <taxon>Asparagales</taxon>
        <taxon>Orchidaceae</taxon>
        <taxon>Epidendroideae</taxon>
        <taxon>Malaxideae</taxon>
        <taxon>Dendrobiinae</taxon>
        <taxon>Dendrobium</taxon>
    </lineage>
</organism>
<dbReference type="AlphaFoldDB" id="A0AAV7FKS4"/>
<comment type="caution">
    <text evidence="2">The sequence shown here is derived from an EMBL/GenBank/DDBJ whole genome shotgun (WGS) entry which is preliminary data.</text>
</comment>
<dbReference type="Proteomes" id="UP000775213">
    <property type="component" value="Unassembled WGS sequence"/>
</dbReference>
<evidence type="ECO:0000313" key="3">
    <source>
        <dbReference type="Proteomes" id="UP000775213"/>
    </source>
</evidence>
<evidence type="ECO:0000313" key="2">
    <source>
        <dbReference type="EMBL" id="KAH0434062.1"/>
    </source>
</evidence>
<feature type="region of interest" description="Disordered" evidence="1">
    <location>
        <begin position="318"/>
        <end position="347"/>
    </location>
</feature>
<protein>
    <submittedName>
        <fullName evidence="2">Uncharacterized protein</fullName>
    </submittedName>
</protein>
<reference evidence="2 3" key="1">
    <citation type="journal article" date="2021" name="Hortic Res">
        <title>Chromosome-scale assembly of the Dendrobium chrysotoxum genome enhances the understanding of orchid evolution.</title>
        <authorList>
            <person name="Zhang Y."/>
            <person name="Zhang G.Q."/>
            <person name="Zhang D."/>
            <person name="Liu X.D."/>
            <person name="Xu X.Y."/>
            <person name="Sun W.H."/>
            <person name="Yu X."/>
            <person name="Zhu X."/>
            <person name="Wang Z.W."/>
            <person name="Zhao X."/>
            <person name="Zhong W.Y."/>
            <person name="Chen H."/>
            <person name="Yin W.L."/>
            <person name="Huang T."/>
            <person name="Niu S.C."/>
            <person name="Liu Z.J."/>
        </authorList>
    </citation>
    <scope>NUCLEOTIDE SEQUENCE [LARGE SCALE GENOMIC DNA]</scope>
    <source>
        <strain evidence="2">Lindl</strain>
    </source>
</reference>
<dbReference type="EMBL" id="JAGFBR010000802">
    <property type="protein sequence ID" value="KAH0434062.1"/>
    <property type="molecule type" value="Genomic_DNA"/>
</dbReference>
<accession>A0AAV7FKS4</accession>
<proteinExistence type="predicted"/>
<name>A0AAV7FKS4_DENCH</name>
<feature type="compositionally biased region" description="Polar residues" evidence="1">
    <location>
        <begin position="329"/>
        <end position="346"/>
    </location>
</feature>